<dbReference type="HAMAP" id="MF_00758">
    <property type="entry name" value="UPF0301"/>
    <property type="match status" value="1"/>
</dbReference>
<evidence type="ECO:0000256" key="1">
    <source>
        <dbReference type="ARBA" id="ARBA00009600"/>
    </source>
</evidence>
<evidence type="ECO:0000256" key="2">
    <source>
        <dbReference type="HAMAP-Rule" id="MF_00758"/>
    </source>
</evidence>
<dbReference type="GO" id="GO:0005829">
    <property type="term" value="C:cytosol"/>
    <property type="evidence" value="ECO:0007669"/>
    <property type="project" value="TreeGrafter"/>
</dbReference>
<comment type="caution">
    <text evidence="3">The sequence shown here is derived from an EMBL/GenBank/DDBJ whole genome shotgun (WGS) entry which is preliminary data.</text>
</comment>
<evidence type="ECO:0000313" key="3">
    <source>
        <dbReference type="EMBL" id="MCJ8500608.1"/>
    </source>
</evidence>
<dbReference type="SUPFAM" id="SSF143456">
    <property type="entry name" value="VC0467-like"/>
    <property type="match status" value="1"/>
</dbReference>
<dbReference type="RefSeq" id="WP_246905477.1">
    <property type="nucleotide sequence ID" value="NZ_JALJRB010000007.1"/>
</dbReference>
<gene>
    <name evidence="3" type="ORF">MRX98_08500</name>
</gene>
<dbReference type="InterPro" id="IPR003774">
    <property type="entry name" value="AlgH-like"/>
</dbReference>
<dbReference type="Gene3D" id="3.40.1740.10">
    <property type="entry name" value="VC0467-like"/>
    <property type="match status" value="1"/>
</dbReference>
<comment type="similarity">
    <text evidence="1 2">Belongs to the UPF0301 (AlgH) family.</text>
</comment>
<dbReference type="AlphaFoldDB" id="A0AA41UPM0"/>
<keyword evidence="4" id="KW-1185">Reference proteome</keyword>
<organism evidence="3 4">
    <name type="scientific">Desulfatitalea alkaliphila</name>
    <dbReference type="NCBI Taxonomy" id="2929485"/>
    <lineage>
        <taxon>Bacteria</taxon>
        <taxon>Pseudomonadati</taxon>
        <taxon>Thermodesulfobacteriota</taxon>
        <taxon>Desulfobacteria</taxon>
        <taxon>Desulfobacterales</taxon>
        <taxon>Desulfosarcinaceae</taxon>
        <taxon>Desulfatitalea</taxon>
    </lineage>
</organism>
<proteinExistence type="inferred from homology"/>
<evidence type="ECO:0000313" key="4">
    <source>
        <dbReference type="Proteomes" id="UP001165427"/>
    </source>
</evidence>
<accession>A0AA41UPM0</accession>
<dbReference type="PANTHER" id="PTHR30327">
    <property type="entry name" value="UNCHARACTERIZED PROTEIN YQGE"/>
    <property type="match status" value="1"/>
</dbReference>
<dbReference type="EMBL" id="JALJRB010000007">
    <property type="protein sequence ID" value="MCJ8500608.1"/>
    <property type="molecule type" value="Genomic_DNA"/>
</dbReference>
<sequence>MEQLFPSTSLQGYLLMAMPTLMDPNFRQSVTCIAAHTDEGAVGVVINQIYEGVEGRMIFDELEIPNSPAAASLAIHVGGPVHTNELFVLHGPPLDWPDSLRIGDTLALSNSRAILEAIARGEGPEDFLITLGCAGWGPGQLEWEMSQNAWLVTPGSRDIIFDIPPPERWQRAIEKLGIDPHALSGTAGHA</sequence>
<reference evidence="3" key="1">
    <citation type="submission" date="2022-04" db="EMBL/GenBank/DDBJ databases">
        <title>Desulfatitalea alkaliphila sp. nov., a novel anaerobic sulfate-reducing bacterium isolated from terrestrial mud volcano, Taman Peninsula, Russia.</title>
        <authorList>
            <person name="Khomyakova M.A."/>
            <person name="Merkel A.Y."/>
            <person name="Slobodkin A.I."/>
        </authorList>
    </citation>
    <scope>NUCLEOTIDE SEQUENCE</scope>
    <source>
        <strain evidence="3">M08but</strain>
    </source>
</reference>
<dbReference type="Pfam" id="PF02622">
    <property type="entry name" value="DUF179"/>
    <property type="match status" value="1"/>
</dbReference>
<name>A0AA41UPM0_9BACT</name>
<dbReference type="Proteomes" id="UP001165427">
    <property type="component" value="Unassembled WGS sequence"/>
</dbReference>
<dbReference type="PANTHER" id="PTHR30327:SF1">
    <property type="entry name" value="UPF0301 PROTEIN YQGE"/>
    <property type="match status" value="1"/>
</dbReference>
<protein>
    <recommendedName>
        <fullName evidence="2">UPF0301 protein MRX98_08500</fullName>
    </recommendedName>
</protein>